<feature type="region of interest" description="Disordered" evidence="1">
    <location>
        <begin position="142"/>
        <end position="210"/>
    </location>
</feature>
<feature type="region of interest" description="Disordered" evidence="1">
    <location>
        <begin position="39"/>
        <end position="64"/>
    </location>
</feature>
<dbReference type="Proteomes" id="UP001153269">
    <property type="component" value="Unassembled WGS sequence"/>
</dbReference>
<dbReference type="AlphaFoldDB" id="A0A9N7W0B6"/>
<evidence type="ECO:0000313" key="3">
    <source>
        <dbReference type="Proteomes" id="UP001153269"/>
    </source>
</evidence>
<feature type="compositionally biased region" description="Low complexity" evidence="1">
    <location>
        <begin position="46"/>
        <end position="59"/>
    </location>
</feature>
<proteinExistence type="predicted"/>
<name>A0A9N7W0B6_PLEPL</name>
<sequence>MNVTNGYEGKWTLNLMTQQHMPLEQHFLSGCVLIPQTPSRSTQGFTSKASSPDSTPTSAPRKHVTHLNALDVTERARLPTADNNRPAAEPLGRVVVLQSEALDYGGVFNISKGPTRSRGCVHVGSAPGSDASERRWYSLSAARTHGSSVRSGGDRKRSRAAGRRGCSIITGTSRSASVPPPPPPPPTFTRSNTKQRRMCQLTHNTRSPST</sequence>
<comment type="caution">
    <text evidence="2">The sequence shown here is derived from an EMBL/GenBank/DDBJ whole genome shotgun (WGS) entry which is preliminary data.</text>
</comment>
<accession>A0A9N7W0B6</accession>
<organism evidence="2 3">
    <name type="scientific">Pleuronectes platessa</name>
    <name type="common">European plaice</name>
    <dbReference type="NCBI Taxonomy" id="8262"/>
    <lineage>
        <taxon>Eukaryota</taxon>
        <taxon>Metazoa</taxon>
        <taxon>Chordata</taxon>
        <taxon>Craniata</taxon>
        <taxon>Vertebrata</taxon>
        <taxon>Euteleostomi</taxon>
        <taxon>Actinopterygii</taxon>
        <taxon>Neopterygii</taxon>
        <taxon>Teleostei</taxon>
        <taxon>Neoteleostei</taxon>
        <taxon>Acanthomorphata</taxon>
        <taxon>Carangaria</taxon>
        <taxon>Pleuronectiformes</taxon>
        <taxon>Pleuronectoidei</taxon>
        <taxon>Pleuronectidae</taxon>
        <taxon>Pleuronectes</taxon>
    </lineage>
</organism>
<evidence type="ECO:0000313" key="2">
    <source>
        <dbReference type="EMBL" id="CAB1458487.1"/>
    </source>
</evidence>
<gene>
    <name evidence="2" type="ORF">PLEPLA_LOCUS46317</name>
</gene>
<evidence type="ECO:0000256" key="1">
    <source>
        <dbReference type="SAM" id="MobiDB-lite"/>
    </source>
</evidence>
<reference evidence="2" key="1">
    <citation type="submission" date="2020-03" db="EMBL/GenBank/DDBJ databases">
        <authorList>
            <person name="Weist P."/>
        </authorList>
    </citation>
    <scope>NUCLEOTIDE SEQUENCE</scope>
</reference>
<keyword evidence="3" id="KW-1185">Reference proteome</keyword>
<feature type="compositionally biased region" description="Polar residues" evidence="1">
    <location>
        <begin position="201"/>
        <end position="210"/>
    </location>
</feature>
<protein>
    <submittedName>
        <fullName evidence="2">Uncharacterized protein</fullName>
    </submittedName>
</protein>
<dbReference type="EMBL" id="CADEAL010004391">
    <property type="protein sequence ID" value="CAB1458487.1"/>
    <property type="molecule type" value="Genomic_DNA"/>
</dbReference>
<feature type="compositionally biased region" description="Pro residues" evidence="1">
    <location>
        <begin position="178"/>
        <end position="187"/>
    </location>
</feature>